<comment type="caution">
    <text evidence="7">The sequence shown here is derived from an EMBL/GenBank/DDBJ whole genome shotgun (WGS) entry which is preliminary data.</text>
</comment>
<feature type="transmembrane region" description="Helical" evidence="5">
    <location>
        <begin position="222"/>
        <end position="248"/>
    </location>
</feature>
<feature type="domain" description="G-protein coupled receptors family 1 profile" evidence="6">
    <location>
        <begin position="17"/>
        <end position="294"/>
    </location>
</feature>
<keyword evidence="8" id="KW-1185">Reference proteome</keyword>
<organism evidence="7 8">
    <name type="scientific">Steinernema hermaphroditum</name>
    <dbReference type="NCBI Taxonomy" id="289476"/>
    <lineage>
        <taxon>Eukaryota</taxon>
        <taxon>Metazoa</taxon>
        <taxon>Ecdysozoa</taxon>
        <taxon>Nematoda</taxon>
        <taxon>Chromadorea</taxon>
        <taxon>Rhabditida</taxon>
        <taxon>Tylenchina</taxon>
        <taxon>Panagrolaimomorpha</taxon>
        <taxon>Strongyloidoidea</taxon>
        <taxon>Steinernematidae</taxon>
        <taxon>Steinernema</taxon>
    </lineage>
</organism>
<evidence type="ECO:0000313" key="7">
    <source>
        <dbReference type="EMBL" id="KAK0414218.1"/>
    </source>
</evidence>
<dbReference type="PROSITE" id="PS50262">
    <property type="entry name" value="G_PROTEIN_RECEP_F1_2"/>
    <property type="match status" value="1"/>
</dbReference>
<comment type="subcellular location">
    <subcellularLocation>
        <location evidence="1">Membrane</location>
    </subcellularLocation>
</comment>
<evidence type="ECO:0000313" key="8">
    <source>
        <dbReference type="Proteomes" id="UP001175271"/>
    </source>
</evidence>
<feature type="transmembrane region" description="Helical" evidence="5">
    <location>
        <begin position="6"/>
        <end position="25"/>
    </location>
</feature>
<feature type="transmembrane region" description="Helical" evidence="5">
    <location>
        <begin position="37"/>
        <end position="57"/>
    </location>
</feature>
<feature type="transmembrane region" description="Helical" evidence="5">
    <location>
        <begin position="97"/>
        <end position="114"/>
    </location>
</feature>
<dbReference type="Proteomes" id="UP001175271">
    <property type="component" value="Unassembled WGS sequence"/>
</dbReference>
<feature type="transmembrane region" description="Helical" evidence="5">
    <location>
        <begin position="177"/>
        <end position="201"/>
    </location>
</feature>
<name>A0AA39HXZ7_9BILA</name>
<evidence type="ECO:0000259" key="6">
    <source>
        <dbReference type="PROSITE" id="PS50262"/>
    </source>
</evidence>
<dbReference type="PANTHER" id="PTHR31748">
    <property type="entry name" value="SERPENTINE RECEPTOR, CLASS V"/>
    <property type="match status" value="1"/>
</dbReference>
<dbReference type="GO" id="GO:0016020">
    <property type="term" value="C:membrane"/>
    <property type="evidence" value="ECO:0007669"/>
    <property type="project" value="UniProtKB-SubCell"/>
</dbReference>
<dbReference type="Gene3D" id="1.20.1070.10">
    <property type="entry name" value="Rhodopsin 7-helix transmembrane proteins"/>
    <property type="match status" value="1"/>
</dbReference>
<evidence type="ECO:0000256" key="1">
    <source>
        <dbReference type="ARBA" id="ARBA00004370"/>
    </source>
</evidence>
<protein>
    <recommendedName>
        <fullName evidence="6">G-protein coupled receptors family 1 profile domain-containing protein</fullName>
    </recommendedName>
</protein>
<feature type="transmembrane region" description="Helical" evidence="5">
    <location>
        <begin position="126"/>
        <end position="151"/>
    </location>
</feature>
<dbReference type="AlphaFoldDB" id="A0AA39HXZ7"/>
<dbReference type="PANTHER" id="PTHR31748:SF1">
    <property type="entry name" value="SERPENTINE RECEPTOR, CLASS V"/>
    <property type="match status" value="1"/>
</dbReference>
<evidence type="ECO:0000256" key="2">
    <source>
        <dbReference type="ARBA" id="ARBA00022692"/>
    </source>
</evidence>
<dbReference type="EMBL" id="JAUCMV010000003">
    <property type="protein sequence ID" value="KAK0414218.1"/>
    <property type="molecule type" value="Genomic_DNA"/>
</dbReference>
<accession>A0AA39HXZ7</accession>
<dbReference type="SUPFAM" id="SSF81321">
    <property type="entry name" value="Family A G protein-coupled receptor-like"/>
    <property type="match status" value="1"/>
</dbReference>
<evidence type="ECO:0000256" key="5">
    <source>
        <dbReference type="SAM" id="Phobius"/>
    </source>
</evidence>
<gene>
    <name evidence="7" type="ORF">QR680_007211</name>
</gene>
<keyword evidence="4 5" id="KW-0472">Membrane</keyword>
<dbReference type="CDD" id="cd00637">
    <property type="entry name" value="7tm_classA_rhodopsin-like"/>
    <property type="match status" value="1"/>
</dbReference>
<evidence type="ECO:0000256" key="3">
    <source>
        <dbReference type="ARBA" id="ARBA00022989"/>
    </source>
</evidence>
<dbReference type="InterPro" id="IPR017452">
    <property type="entry name" value="GPCR_Rhodpsn_7TM"/>
</dbReference>
<evidence type="ECO:0000256" key="4">
    <source>
        <dbReference type="ARBA" id="ARBA00023136"/>
    </source>
</evidence>
<proteinExistence type="predicted"/>
<sequence length="331" mass="38172">MVFYWILAAFTLISTIFYAYIMIIILKHSELRDTAFYMLNVAMGIADIGNIWSVYMFHRIRQASSYVNSVYLLFGTHGPLPFMCIERMAFFNLTQKYFLLMIGLNRFAAVVLPMSHKWIWTKKNTLWVILIITGFNVVYVVVLEIAGRAFFQVKNNTERTLQCRLENLSLYDFNLQYLSYLPMFVALATCCIFGIIIYKLVENRQKLKNATSYARTTYKIELRLTICVFIHALLLVVDGGTSVLIFFADCLHQTCPGCSLPAILSHTGEETTIRVAIVNDIVQDLLSACNPYLLILFASQLRRKVFWFITTSATTTITASPRRSRQMTRFY</sequence>
<reference evidence="7" key="1">
    <citation type="submission" date="2023-06" db="EMBL/GenBank/DDBJ databases">
        <title>Genomic analysis of the entomopathogenic nematode Steinernema hermaphroditum.</title>
        <authorList>
            <person name="Schwarz E.M."/>
            <person name="Heppert J.K."/>
            <person name="Baniya A."/>
            <person name="Schwartz H.T."/>
            <person name="Tan C.-H."/>
            <person name="Antoshechkin I."/>
            <person name="Sternberg P.W."/>
            <person name="Goodrich-Blair H."/>
            <person name="Dillman A.R."/>
        </authorList>
    </citation>
    <scope>NUCLEOTIDE SEQUENCE</scope>
    <source>
        <strain evidence="7">PS9179</strain>
        <tissue evidence="7">Whole animal</tissue>
    </source>
</reference>
<keyword evidence="2 5" id="KW-0812">Transmembrane</keyword>
<dbReference type="Pfam" id="PF10323">
    <property type="entry name" value="7TM_GPCR_Srv"/>
    <property type="match status" value="1"/>
</dbReference>
<dbReference type="InterPro" id="IPR019426">
    <property type="entry name" value="7TM_GPCR_serpentine_rcpt_Srv"/>
</dbReference>
<keyword evidence="3 5" id="KW-1133">Transmembrane helix</keyword>